<dbReference type="eggNOG" id="KOG0087">
    <property type="taxonomic scope" value="Eukaryota"/>
</dbReference>
<dbReference type="STRING" id="109376.A0A0D3CHE4"/>
<evidence type="ECO:0000313" key="2">
    <source>
        <dbReference type="Proteomes" id="UP000032141"/>
    </source>
</evidence>
<sequence length="200" mass="22300">MDWPCSKSNSGTLIRQATGSRRRRLFVFFFFPNLLPPRRIGSFAFLRRSSPPSHFPSLASSSYSLRFISFSCTGLSLRSSFGQVVDCSITFWVGSCFDTAVFATASLICREMAFHSEEDKSEDYLIKIVLIGDCAVRTSNLLARFARDEILVDVGCVFVGSASCWRLGSGNANFCIDLSSYLVWFLCVQDCDKAVGIKLR</sequence>
<dbReference type="EnsemblPlants" id="Bo5g098550.1">
    <property type="protein sequence ID" value="Bo5g098550.1"/>
    <property type="gene ID" value="Bo5g098550"/>
</dbReference>
<accession>A0A0D3CHE4</accession>
<protein>
    <submittedName>
        <fullName evidence="1">Uncharacterized protein</fullName>
    </submittedName>
</protein>
<proteinExistence type="predicted"/>
<name>A0A0D3CHE4_BRAOL</name>
<evidence type="ECO:0000313" key="1">
    <source>
        <dbReference type="EnsemblPlants" id="Bo5g098550.1"/>
    </source>
</evidence>
<reference evidence="1" key="2">
    <citation type="submission" date="2015-03" db="UniProtKB">
        <authorList>
            <consortium name="EnsemblPlants"/>
        </authorList>
    </citation>
    <scope>IDENTIFICATION</scope>
</reference>
<keyword evidence="2" id="KW-1185">Reference proteome</keyword>
<organism evidence="1 2">
    <name type="scientific">Brassica oleracea var. oleracea</name>
    <dbReference type="NCBI Taxonomy" id="109376"/>
    <lineage>
        <taxon>Eukaryota</taxon>
        <taxon>Viridiplantae</taxon>
        <taxon>Streptophyta</taxon>
        <taxon>Embryophyta</taxon>
        <taxon>Tracheophyta</taxon>
        <taxon>Spermatophyta</taxon>
        <taxon>Magnoliopsida</taxon>
        <taxon>eudicotyledons</taxon>
        <taxon>Gunneridae</taxon>
        <taxon>Pentapetalae</taxon>
        <taxon>rosids</taxon>
        <taxon>malvids</taxon>
        <taxon>Brassicales</taxon>
        <taxon>Brassicaceae</taxon>
        <taxon>Brassiceae</taxon>
        <taxon>Brassica</taxon>
    </lineage>
</organism>
<reference evidence="1 2" key="1">
    <citation type="journal article" date="2014" name="Genome Biol.">
        <title>Transcriptome and methylome profiling reveals relics of genome dominance in the mesopolyploid Brassica oleracea.</title>
        <authorList>
            <person name="Parkin I.A."/>
            <person name="Koh C."/>
            <person name="Tang H."/>
            <person name="Robinson S.J."/>
            <person name="Kagale S."/>
            <person name="Clarke W.E."/>
            <person name="Town C.D."/>
            <person name="Nixon J."/>
            <person name="Krishnakumar V."/>
            <person name="Bidwell S.L."/>
            <person name="Denoeud F."/>
            <person name="Belcram H."/>
            <person name="Links M.G."/>
            <person name="Just J."/>
            <person name="Clarke C."/>
            <person name="Bender T."/>
            <person name="Huebert T."/>
            <person name="Mason A.S."/>
            <person name="Pires J.C."/>
            <person name="Barker G."/>
            <person name="Moore J."/>
            <person name="Walley P.G."/>
            <person name="Manoli S."/>
            <person name="Batley J."/>
            <person name="Edwards D."/>
            <person name="Nelson M.N."/>
            <person name="Wang X."/>
            <person name="Paterson A.H."/>
            <person name="King G."/>
            <person name="Bancroft I."/>
            <person name="Chalhoub B."/>
            <person name="Sharpe A.G."/>
        </authorList>
    </citation>
    <scope>NUCLEOTIDE SEQUENCE</scope>
    <source>
        <strain evidence="1 2">cv. TO1000</strain>
    </source>
</reference>
<dbReference type="Gramene" id="Bo5g098550.1">
    <property type="protein sequence ID" value="Bo5g098550.1"/>
    <property type="gene ID" value="Bo5g098550"/>
</dbReference>
<dbReference type="Proteomes" id="UP000032141">
    <property type="component" value="Chromosome C5"/>
</dbReference>
<dbReference type="HOGENOM" id="CLU_1367902_0_0_1"/>
<dbReference type="AlphaFoldDB" id="A0A0D3CHE4"/>